<evidence type="ECO:0000256" key="1">
    <source>
        <dbReference type="ARBA" id="ARBA00023186"/>
    </source>
</evidence>
<sequence>MSVSLTCSHGVLDIELFVEDAPRTCRNFVELCKSGYYDGILFHQKVVPGFMCQTGDPTSTGKCGSSIYGPVFADEISAKHSHDRKGMVSMANAGRNTNTSQFFIIFNPCPHLDGKHTLFGKVKNHSLAVLDKMQHVKLKKNRPVPPIKLFVAEVIVDPWEGKELPYGTSIPPKPLISSSTCTCVIQ</sequence>
<dbReference type="PANTHER" id="PTHR45625">
    <property type="entry name" value="PEPTIDYL-PROLYL CIS-TRANS ISOMERASE-RELATED"/>
    <property type="match status" value="1"/>
</dbReference>
<name>A0A8T2U7K3_CERRI</name>
<dbReference type="PRINTS" id="PR00153">
    <property type="entry name" value="CSAPPISMRASE"/>
</dbReference>
<dbReference type="PROSITE" id="PS50072">
    <property type="entry name" value="CSA_PPIASE_2"/>
    <property type="match status" value="1"/>
</dbReference>
<dbReference type="FunFam" id="2.40.100.10:FF:000133">
    <property type="entry name" value="Peptidyl-prolyl cis-trans isomerase"/>
    <property type="match status" value="1"/>
</dbReference>
<dbReference type="GO" id="GO:0003755">
    <property type="term" value="F:peptidyl-prolyl cis-trans isomerase activity"/>
    <property type="evidence" value="ECO:0007669"/>
    <property type="project" value="UniProtKB-UniRule"/>
</dbReference>
<dbReference type="InterPro" id="IPR029000">
    <property type="entry name" value="Cyclophilin-like_dom_sf"/>
</dbReference>
<dbReference type="PANTHER" id="PTHR45625:SF12">
    <property type="entry name" value="PEPTIDYL-PROLYL CIS-TRANS ISOMERASE"/>
    <property type="match status" value="1"/>
</dbReference>
<dbReference type="GO" id="GO:0071013">
    <property type="term" value="C:catalytic step 2 spliceosome"/>
    <property type="evidence" value="ECO:0007669"/>
    <property type="project" value="TreeGrafter"/>
</dbReference>
<gene>
    <name evidence="4" type="ORF">KP509_09G005300</name>
</gene>
<dbReference type="EC" id="5.2.1.8" evidence="2"/>
<keyword evidence="2" id="KW-0697">Rotamase</keyword>
<dbReference type="Proteomes" id="UP000825935">
    <property type="component" value="Chromosome 9"/>
</dbReference>
<dbReference type="InterPro" id="IPR002130">
    <property type="entry name" value="Cyclophilin-type_PPIase_dom"/>
</dbReference>
<evidence type="ECO:0000313" key="5">
    <source>
        <dbReference type="Proteomes" id="UP000825935"/>
    </source>
</evidence>
<dbReference type="OrthoDB" id="271386at2759"/>
<keyword evidence="2" id="KW-0413">Isomerase</keyword>
<dbReference type="Gene3D" id="2.40.100.10">
    <property type="entry name" value="Cyclophilin-like"/>
    <property type="match status" value="1"/>
</dbReference>
<comment type="caution">
    <text evidence="4">The sequence shown here is derived from an EMBL/GenBank/DDBJ whole genome shotgun (WGS) entry which is preliminary data.</text>
</comment>
<comment type="catalytic activity">
    <reaction evidence="2">
        <text>[protein]-peptidylproline (omega=180) = [protein]-peptidylproline (omega=0)</text>
        <dbReference type="Rhea" id="RHEA:16237"/>
        <dbReference type="Rhea" id="RHEA-COMP:10747"/>
        <dbReference type="Rhea" id="RHEA-COMP:10748"/>
        <dbReference type="ChEBI" id="CHEBI:83833"/>
        <dbReference type="ChEBI" id="CHEBI:83834"/>
        <dbReference type="EC" id="5.2.1.8"/>
    </reaction>
</comment>
<comment type="similarity">
    <text evidence="2">Belongs to the cyclophilin-type PPIase family.</text>
</comment>
<proteinExistence type="inferred from homology"/>
<dbReference type="SUPFAM" id="SSF50891">
    <property type="entry name" value="Cyclophilin-like"/>
    <property type="match status" value="1"/>
</dbReference>
<dbReference type="InterPro" id="IPR044666">
    <property type="entry name" value="Cyclophilin_A-like"/>
</dbReference>
<evidence type="ECO:0000259" key="3">
    <source>
        <dbReference type="PROSITE" id="PS50072"/>
    </source>
</evidence>
<keyword evidence="5" id="KW-1185">Reference proteome</keyword>
<dbReference type="AlphaFoldDB" id="A0A8T2U7K3"/>
<dbReference type="OMA" id="NTHLANC"/>
<accession>A0A8T2U7K3</accession>
<keyword evidence="1" id="KW-0143">Chaperone</keyword>
<comment type="function">
    <text evidence="2">PPIases accelerate the folding of proteins. It catalyzes the cis-trans isomerization of proline imidic peptide bonds in oligopeptides.</text>
</comment>
<dbReference type="EMBL" id="CM035414">
    <property type="protein sequence ID" value="KAH7428519.1"/>
    <property type="molecule type" value="Genomic_DNA"/>
</dbReference>
<protein>
    <recommendedName>
        <fullName evidence="2">Peptidyl-prolyl cis-trans isomerase</fullName>
        <shortName evidence="2">PPIase</shortName>
        <ecNumber evidence="2">5.2.1.8</ecNumber>
    </recommendedName>
</protein>
<dbReference type="Pfam" id="PF00160">
    <property type="entry name" value="Pro_isomerase"/>
    <property type="match status" value="1"/>
</dbReference>
<evidence type="ECO:0000313" key="4">
    <source>
        <dbReference type="EMBL" id="KAH7428519.1"/>
    </source>
</evidence>
<reference evidence="4" key="1">
    <citation type="submission" date="2021-08" db="EMBL/GenBank/DDBJ databases">
        <title>WGS assembly of Ceratopteris richardii.</title>
        <authorList>
            <person name="Marchant D.B."/>
            <person name="Chen G."/>
            <person name="Jenkins J."/>
            <person name="Shu S."/>
            <person name="Leebens-Mack J."/>
            <person name="Grimwood J."/>
            <person name="Schmutz J."/>
            <person name="Soltis P."/>
            <person name="Soltis D."/>
            <person name="Chen Z.-H."/>
        </authorList>
    </citation>
    <scope>NUCLEOTIDE SEQUENCE</scope>
    <source>
        <strain evidence="4">Whitten #5841</strain>
        <tissue evidence="4">Leaf</tissue>
    </source>
</reference>
<evidence type="ECO:0000256" key="2">
    <source>
        <dbReference type="RuleBase" id="RU363019"/>
    </source>
</evidence>
<feature type="domain" description="PPIase cyclophilin-type" evidence="3">
    <location>
        <begin position="10"/>
        <end position="156"/>
    </location>
</feature>
<organism evidence="4 5">
    <name type="scientific">Ceratopteris richardii</name>
    <name type="common">Triangle waterfern</name>
    <dbReference type="NCBI Taxonomy" id="49495"/>
    <lineage>
        <taxon>Eukaryota</taxon>
        <taxon>Viridiplantae</taxon>
        <taxon>Streptophyta</taxon>
        <taxon>Embryophyta</taxon>
        <taxon>Tracheophyta</taxon>
        <taxon>Polypodiopsida</taxon>
        <taxon>Polypodiidae</taxon>
        <taxon>Polypodiales</taxon>
        <taxon>Pteridineae</taxon>
        <taxon>Pteridaceae</taxon>
        <taxon>Parkerioideae</taxon>
        <taxon>Ceratopteris</taxon>
    </lineage>
</organism>